<keyword evidence="2" id="KW-0472">Membrane</keyword>
<dbReference type="GO" id="GO:0098554">
    <property type="term" value="C:cytoplasmic side of endoplasmic reticulum membrane"/>
    <property type="evidence" value="ECO:0007669"/>
    <property type="project" value="TreeGrafter"/>
</dbReference>
<dbReference type="EMBL" id="KN651355">
    <property type="protein sequence ID" value="KHN30820.1"/>
    <property type="molecule type" value="Genomic_DNA"/>
</dbReference>
<keyword evidence="3" id="KW-0378">Hydrolase</keyword>
<dbReference type="AlphaFoldDB" id="A0A0B2RBT0"/>
<dbReference type="Pfam" id="PF04258">
    <property type="entry name" value="Peptidase_A22B"/>
    <property type="match status" value="1"/>
</dbReference>
<dbReference type="PANTHER" id="PTHR12174">
    <property type="entry name" value="SIGNAL PEPTIDE PEPTIDASE"/>
    <property type="match status" value="1"/>
</dbReference>
<evidence type="ECO:0000313" key="3">
    <source>
        <dbReference type="EMBL" id="KHN30820.1"/>
    </source>
</evidence>
<gene>
    <name evidence="3" type="ORF">glysoja_034844</name>
</gene>
<evidence type="ECO:0000256" key="2">
    <source>
        <dbReference type="SAM" id="Phobius"/>
    </source>
</evidence>
<feature type="transmembrane region" description="Helical" evidence="2">
    <location>
        <begin position="206"/>
        <end position="231"/>
    </location>
</feature>
<keyword evidence="2" id="KW-0812">Transmembrane</keyword>
<dbReference type="InterPro" id="IPR007369">
    <property type="entry name" value="Peptidase_A22B_SPP"/>
</dbReference>
<dbReference type="EC" id="3.4.23.-" evidence="3"/>
<dbReference type="PANTHER" id="PTHR12174:SF75">
    <property type="entry name" value="SIGNAL PEPTIDE PEPTIDASE-LIKE 2"/>
    <property type="match status" value="1"/>
</dbReference>
<dbReference type="GO" id="GO:0030660">
    <property type="term" value="C:Golgi-associated vesicle membrane"/>
    <property type="evidence" value="ECO:0007669"/>
    <property type="project" value="TreeGrafter"/>
</dbReference>
<feature type="transmembrane region" description="Helical" evidence="2">
    <location>
        <begin position="271"/>
        <end position="297"/>
    </location>
</feature>
<protein>
    <submittedName>
        <fullName evidence="3">Bidirectional sugar transporter SWEET16</fullName>
        <ecNumber evidence="3">3.4.23.-</ecNumber>
    </submittedName>
</protein>
<keyword evidence="2" id="KW-1133">Transmembrane helix</keyword>
<evidence type="ECO:0000256" key="1">
    <source>
        <dbReference type="ARBA" id="ARBA00022670"/>
    </source>
</evidence>
<keyword evidence="1" id="KW-0645">Protease</keyword>
<dbReference type="Proteomes" id="UP000053555">
    <property type="component" value="Unassembled WGS sequence"/>
</dbReference>
<dbReference type="GO" id="GO:0033619">
    <property type="term" value="P:membrane protein proteolysis"/>
    <property type="evidence" value="ECO:0007669"/>
    <property type="project" value="TreeGrafter"/>
</dbReference>
<keyword evidence="3" id="KW-0762">Sugar transport</keyword>
<accession>A0A0B2RBT0</accession>
<reference evidence="3" key="1">
    <citation type="submission" date="2014-07" db="EMBL/GenBank/DDBJ databases">
        <title>Identification of a novel salt tolerance gene in wild soybean by whole-genome sequencing.</title>
        <authorList>
            <person name="Lam H.-M."/>
            <person name="Qi X."/>
            <person name="Li M.-W."/>
            <person name="Liu X."/>
            <person name="Xie M."/>
            <person name="Ni M."/>
            <person name="Xu X."/>
        </authorList>
    </citation>
    <scope>NUCLEOTIDE SEQUENCE [LARGE SCALE GENOMIC DNA]</scope>
    <source>
        <tissue evidence="3">Root</tissue>
    </source>
</reference>
<feature type="transmembrane region" description="Helical" evidence="2">
    <location>
        <begin position="243"/>
        <end position="265"/>
    </location>
</feature>
<keyword evidence="3" id="KW-0813">Transport</keyword>
<name>A0A0B2RBT0_GLYSO</name>
<proteinExistence type="predicted"/>
<feature type="transmembrane region" description="Helical" evidence="2">
    <location>
        <begin position="180"/>
        <end position="200"/>
    </location>
</feature>
<sequence>MFHAFVSLIARGWKLFGHGDDIGNVAAATGRECKEDLLWFRDIGKFAAGDFSMAVVQANCDNLFHNLQELLYKMVCEPDETDLSMHIPAVMLPLDAGTRLEKMLTTTSSVSVQLHSPLRPAVDVAEVFLWMMAVLTILCASYWSAWTTREAAIEQDKLLKDASDELPNTKYASVSGVVNMNVKAAVLFVVFASCFLFMLYKLMSSWFIDVLVVLFCIGGIEGLQTCLVALLSRWLKHAGESYIKVPFLGAISLEYMPFLLSFFFFLNGGVWLLYVVLVRDVILGVSLHSSLILIVLVH</sequence>
<dbReference type="GO" id="GO:0098553">
    <property type="term" value="C:lumenal side of endoplasmic reticulum membrane"/>
    <property type="evidence" value="ECO:0007669"/>
    <property type="project" value="TreeGrafter"/>
</dbReference>
<organism evidence="3">
    <name type="scientific">Glycine soja</name>
    <name type="common">Wild soybean</name>
    <dbReference type="NCBI Taxonomy" id="3848"/>
    <lineage>
        <taxon>Eukaryota</taxon>
        <taxon>Viridiplantae</taxon>
        <taxon>Streptophyta</taxon>
        <taxon>Embryophyta</taxon>
        <taxon>Tracheophyta</taxon>
        <taxon>Spermatophyta</taxon>
        <taxon>Magnoliopsida</taxon>
        <taxon>eudicotyledons</taxon>
        <taxon>Gunneridae</taxon>
        <taxon>Pentapetalae</taxon>
        <taxon>rosids</taxon>
        <taxon>fabids</taxon>
        <taxon>Fabales</taxon>
        <taxon>Fabaceae</taxon>
        <taxon>Papilionoideae</taxon>
        <taxon>50 kb inversion clade</taxon>
        <taxon>NPAAA clade</taxon>
        <taxon>indigoferoid/millettioid clade</taxon>
        <taxon>Phaseoleae</taxon>
        <taxon>Glycine</taxon>
        <taxon>Glycine subgen. Soja</taxon>
    </lineage>
</organism>
<feature type="transmembrane region" description="Helical" evidence="2">
    <location>
        <begin position="127"/>
        <end position="145"/>
    </location>
</feature>
<dbReference type="GO" id="GO:0005765">
    <property type="term" value="C:lysosomal membrane"/>
    <property type="evidence" value="ECO:0007669"/>
    <property type="project" value="TreeGrafter"/>
</dbReference>
<dbReference type="GO" id="GO:0042500">
    <property type="term" value="F:aspartic endopeptidase activity, intramembrane cleaving"/>
    <property type="evidence" value="ECO:0007669"/>
    <property type="project" value="InterPro"/>
</dbReference>